<proteinExistence type="predicted"/>
<dbReference type="GO" id="GO:0015628">
    <property type="term" value="P:protein secretion by the type II secretion system"/>
    <property type="evidence" value="ECO:0007669"/>
    <property type="project" value="TreeGrafter"/>
</dbReference>
<sequence length="252" mass="24808">MTDGEDVRTRVEDALRRAASTAYEAAHGALENHGALEERDDADAAPRWRFRVSPRVAVTATIAVAILGAMIVFLPPSVARVAPGAAAELALSSPAATSSTISSAVTVGLPAGSVVVHVAGAVSAPGLYTLDGGARVADAVAAAGGAADGADLDALNLARVVVDGEQVRVPLKGEAAVGKFAGGGAASADGRVNINSADAAALEALPGVGPVLAARIAAYRDAHGPFASVDALDDVSGVGPAVLEKVRAVATV</sequence>
<evidence type="ECO:0000259" key="2">
    <source>
        <dbReference type="SMART" id="SM00278"/>
    </source>
</evidence>
<gene>
    <name evidence="3" type="ORF">BKA03_001170</name>
</gene>
<comment type="caution">
    <text evidence="3">The sequence shown here is derived from an EMBL/GenBank/DDBJ whole genome shotgun (WGS) entry which is preliminary data.</text>
</comment>
<name>A0A7Y9ZCY4_9MICO</name>
<dbReference type="GO" id="GO:0006281">
    <property type="term" value="P:DNA repair"/>
    <property type="evidence" value="ECO:0007669"/>
    <property type="project" value="InterPro"/>
</dbReference>
<feature type="domain" description="Helix-hairpin-helix DNA-binding motif class 1" evidence="2">
    <location>
        <begin position="230"/>
        <end position="249"/>
    </location>
</feature>
<protein>
    <submittedName>
        <fullName evidence="3">Competence protein ComEA</fullName>
    </submittedName>
</protein>
<dbReference type="GO" id="GO:0015627">
    <property type="term" value="C:type II protein secretion system complex"/>
    <property type="evidence" value="ECO:0007669"/>
    <property type="project" value="TreeGrafter"/>
</dbReference>
<evidence type="ECO:0000313" key="4">
    <source>
        <dbReference type="Proteomes" id="UP000547973"/>
    </source>
</evidence>
<dbReference type="InterPro" id="IPR003583">
    <property type="entry name" value="Hlx-hairpin-Hlx_DNA-bd_motif"/>
</dbReference>
<dbReference type="InterPro" id="IPR051675">
    <property type="entry name" value="Endo/Exo/Phosphatase_dom_1"/>
</dbReference>
<keyword evidence="1" id="KW-0472">Membrane</keyword>
<feature type="domain" description="Helix-hairpin-helix DNA-binding motif class 1" evidence="2">
    <location>
        <begin position="200"/>
        <end position="219"/>
    </location>
</feature>
<dbReference type="RefSeq" id="WP_062075302.1">
    <property type="nucleotide sequence ID" value="NZ_BBRC01000007.1"/>
</dbReference>
<keyword evidence="4" id="KW-1185">Reference proteome</keyword>
<dbReference type="InterPro" id="IPR010994">
    <property type="entry name" value="RuvA_2-like"/>
</dbReference>
<organism evidence="3 4">
    <name type="scientific">Demequina lutea</name>
    <dbReference type="NCBI Taxonomy" id="431489"/>
    <lineage>
        <taxon>Bacteria</taxon>
        <taxon>Bacillati</taxon>
        <taxon>Actinomycetota</taxon>
        <taxon>Actinomycetes</taxon>
        <taxon>Micrococcales</taxon>
        <taxon>Demequinaceae</taxon>
        <taxon>Demequina</taxon>
    </lineage>
</organism>
<keyword evidence="1" id="KW-0812">Transmembrane</keyword>
<dbReference type="SMART" id="SM00278">
    <property type="entry name" value="HhH1"/>
    <property type="match status" value="2"/>
</dbReference>
<dbReference type="SUPFAM" id="SSF47781">
    <property type="entry name" value="RuvA domain 2-like"/>
    <property type="match status" value="1"/>
</dbReference>
<dbReference type="Proteomes" id="UP000547973">
    <property type="component" value="Unassembled WGS sequence"/>
</dbReference>
<dbReference type="Pfam" id="PF12836">
    <property type="entry name" value="HHH_3"/>
    <property type="match status" value="1"/>
</dbReference>
<dbReference type="AlphaFoldDB" id="A0A7Y9ZCY4"/>
<dbReference type="InterPro" id="IPR019554">
    <property type="entry name" value="Soluble_ligand-bd"/>
</dbReference>
<dbReference type="Gene3D" id="1.10.150.320">
    <property type="entry name" value="Photosystem II 12 kDa extrinsic protein"/>
    <property type="match status" value="1"/>
</dbReference>
<dbReference type="Pfam" id="PF10531">
    <property type="entry name" value="SLBB"/>
    <property type="match status" value="1"/>
</dbReference>
<reference evidence="3 4" key="1">
    <citation type="submission" date="2020-07" db="EMBL/GenBank/DDBJ databases">
        <title>Sequencing the genomes of 1000 actinobacteria strains.</title>
        <authorList>
            <person name="Klenk H.-P."/>
        </authorList>
    </citation>
    <scope>NUCLEOTIDE SEQUENCE [LARGE SCALE GENOMIC DNA]</scope>
    <source>
        <strain evidence="3 4">DSM 19970</strain>
    </source>
</reference>
<evidence type="ECO:0000313" key="3">
    <source>
        <dbReference type="EMBL" id="NYI41051.1"/>
    </source>
</evidence>
<evidence type="ECO:0000256" key="1">
    <source>
        <dbReference type="SAM" id="Phobius"/>
    </source>
</evidence>
<feature type="transmembrane region" description="Helical" evidence="1">
    <location>
        <begin position="56"/>
        <end position="74"/>
    </location>
</feature>
<dbReference type="PANTHER" id="PTHR21180:SF32">
    <property type="entry name" value="ENDONUCLEASE_EXONUCLEASE_PHOSPHATASE FAMILY DOMAIN-CONTAINING PROTEIN 1"/>
    <property type="match status" value="1"/>
</dbReference>
<accession>A0A7Y9ZCY4</accession>
<dbReference type="GO" id="GO:0003677">
    <property type="term" value="F:DNA binding"/>
    <property type="evidence" value="ECO:0007669"/>
    <property type="project" value="InterPro"/>
</dbReference>
<dbReference type="EMBL" id="JACBZO010000001">
    <property type="protein sequence ID" value="NYI41051.1"/>
    <property type="molecule type" value="Genomic_DNA"/>
</dbReference>
<keyword evidence="1" id="KW-1133">Transmembrane helix</keyword>
<dbReference type="PANTHER" id="PTHR21180">
    <property type="entry name" value="ENDONUCLEASE/EXONUCLEASE/PHOSPHATASE FAMILY DOMAIN-CONTAINING PROTEIN 1"/>
    <property type="match status" value="1"/>
</dbReference>